<dbReference type="SUPFAM" id="SSF46458">
    <property type="entry name" value="Globin-like"/>
    <property type="match status" value="1"/>
</dbReference>
<evidence type="ECO:0000256" key="3">
    <source>
        <dbReference type="ARBA" id="ARBA00022621"/>
    </source>
</evidence>
<accession>A0A0C1NE99</accession>
<reference evidence="9" key="1">
    <citation type="journal article" date="2015" name="Genome Announc.">
        <title>Draft Genome Sequence of Tolypothrix boutellei Strain VB521301.</title>
        <authorList>
            <person name="Chandrababunaidu M.M."/>
            <person name="Singh D."/>
            <person name="Sen D."/>
            <person name="Bhan S."/>
            <person name="Das S."/>
            <person name="Gupta A."/>
            <person name="Adhikary S.P."/>
            <person name="Tripathy S."/>
        </authorList>
    </citation>
    <scope>NUCLEOTIDE SEQUENCE</scope>
    <source>
        <strain evidence="9">VB521301</strain>
    </source>
</reference>
<dbReference type="GO" id="GO:0046872">
    <property type="term" value="F:metal ion binding"/>
    <property type="evidence" value="ECO:0007669"/>
    <property type="project" value="UniProtKB-KW"/>
</dbReference>
<comment type="similarity">
    <text evidence="1">In the C-terminal section; belongs to the flavoprotein pyridine nucleotide cytochrome reductase family.</text>
</comment>
<sequence>MVSQKTIEIVKLTAPILKKQGLQITTRMYQIMFQKHPEVREKFNMSAQEDGSQPVKLAQAVYGYALQIDNLAALGSMVERIAHRHVEAQVLAEEYPIVGKCLLQAIKDVLGEEGATEEVIAAWTEAYEALSKVFINREHEIYEEDAIQPKLAV</sequence>
<keyword evidence="5" id="KW-0408">Iron</keyword>
<evidence type="ECO:0000256" key="5">
    <source>
        <dbReference type="ARBA" id="ARBA00023004"/>
    </source>
</evidence>
<dbReference type="InterPro" id="IPR012292">
    <property type="entry name" value="Globin/Proto"/>
</dbReference>
<protein>
    <submittedName>
        <fullName evidence="9">Bacitracin resistance protein BacA</fullName>
    </submittedName>
</protein>
<dbReference type="EMBL" id="JHEG04000001">
    <property type="protein sequence ID" value="KAF3887899.1"/>
    <property type="molecule type" value="Genomic_DNA"/>
</dbReference>
<feature type="domain" description="Globin" evidence="7">
    <location>
        <begin position="1"/>
        <end position="139"/>
    </location>
</feature>
<dbReference type="AlphaFoldDB" id="A0A0C1NE99"/>
<keyword evidence="3 6" id="KW-0561">Oxygen transport</keyword>
<dbReference type="PANTHER" id="PTHR43396:SF3">
    <property type="entry name" value="FLAVOHEMOPROTEIN"/>
    <property type="match status" value="1"/>
</dbReference>
<dbReference type="GO" id="GO:0019825">
    <property type="term" value="F:oxygen binding"/>
    <property type="evidence" value="ECO:0007669"/>
    <property type="project" value="InterPro"/>
</dbReference>
<keyword evidence="10" id="KW-1185">Reference proteome</keyword>
<reference evidence="8" key="2">
    <citation type="submission" date="2019-11" db="EMBL/GenBank/DDBJ databases">
        <title>Improved Assembly of Tolypothrix boutellei genome.</title>
        <authorList>
            <person name="Sarangi A.N."/>
            <person name="Mukherjee M."/>
            <person name="Ghosh S."/>
            <person name="Singh D."/>
            <person name="Das A."/>
            <person name="Kant S."/>
            <person name="Prusty A."/>
            <person name="Tripathy S."/>
        </authorList>
    </citation>
    <scope>NUCLEOTIDE SEQUENCE</scope>
    <source>
        <strain evidence="8">VB521301</strain>
    </source>
</reference>
<dbReference type="Gene3D" id="1.10.490.10">
    <property type="entry name" value="Globins"/>
    <property type="match status" value="1"/>
</dbReference>
<evidence type="ECO:0000313" key="10">
    <source>
        <dbReference type="Proteomes" id="UP000029738"/>
    </source>
</evidence>
<dbReference type="GO" id="GO:0071500">
    <property type="term" value="P:cellular response to nitrosative stress"/>
    <property type="evidence" value="ECO:0007669"/>
    <property type="project" value="TreeGrafter"/>
</dbReference>
<proteinExistence type="inferred from homology"/>
<dbReference type="GO" id="GO:0046210">
    <property type="term" value="P:nitric oxide catabolic process"/>
    <property type="evidence" value="ECO:0007669"/>
    <property type="project" value="TreeGrafter"/>
</dbReference>
<dbReference type="Proteomes" id="UP000029738">
    <property type="component" value="Unassembled WGS sequence"/>
</dbReference>
<evidence type="ECO:0000256" key="6">
    <source>
        <dbReference type="RuleBase" id="RU000356"/>
    </source>
</evidence>
<dbReference type="InterPro" id="IPR000971">
    <property type="entry name" value="Globin"/>
</dbReference>
<dbReference type="PROSITE" id="PS01033">
    <property type="entry name" value="GLOBIN"/>
    <property type="match status" value="1"/>
</dbReference>
<keyword evidence="4" id="KW-0479">Metal-binding</keyword>
<dbReference type="GO" id="GO:0020037">
    <property type="term" value="F:heme binding"/>
    <property type="evidence" value="ECO:0007669"/>
    <property type="project" value="InterPro"/>
</dbReference>
<keyword evidence="2 6" id="KW-0349">Heme</keyword>
<keyword evidence="6" id="KW-0813">Transport</keyword>
<evidence type="ECO:0000259" key="7">
    <source>
        <dbReference type="PROSITE" id="PS01033"/>
    </source>
</evidence>
<dbReference type="OrthoDB" id="510157at2"/>
<evidence type="ECO:0000256" key="2">
    <source>
        <dbReference type="ARBA" id="ARBA00022617"/>
    </source>
</evidence>
<dbReference type="FunFam" id="1.10.490.10:FF:000003">
    <property type="entry name" value="Flavohemoprotein"/>
    <property type="match status" value="1"/>
</dbReference>
<gene>
    <name evidence="9" type="ORF">DA73_0206980</name>
    <name evidence="8" type="ORF">DA73_0400022200</name>
</gene>
<organism evidence="9">
    <name type="scientific">Tolypothrix bouteillei VB521301</name>
    <dbReference type="NCBI Taxonomy" id="1479485"/>
    <lineage>
        <taxon>Bacteria</taxon>
        <taxon>Bacillati</taxon>
        <taxon>Cyanobacteriota</taxon>
        <taxon>Cyanophyceae</taxon>
        <taxon>Nostocales</taxon>
        <taxon>Tolypothrichaceae</taxon>
        <taxon>Tolypothrix</taxon>
    </lineage>
</organism>
<comment type="similarity">
    <text evidence="6">Belongs to the globin family.</text>
</comment>
<evidence type="ECO:0000256" key="1">
    <source>
        <dbReference type="ARBA" id="ARBA00006401"/>
    </source>
</evidence>
<evidence type="ECO:0000313" key="9">
    <source>
        <dbReference type="EMBL" id="KIE13137.1"/>
    </source>
</evidence>
<dbReference type="CDD" id="cd08922">
    <property type="entry name" value="FHb-globin"/>
    <property type="match status" value="1"/>
</dbReference>
<dbReference type="Pfam" id="PF00042">
    <property type="entry name" value="Globin"/>
    <property type="match status" value="1"/>
</dbReference>
<dbReference type="GO" id="GO:0071949">
    <property type="term" value="F:FAD binding"/>
    <property type="evidence" value="ECO:0007669"/>
    <property type="project" value="TreeGrafter"/>
</dbReference>
<name>A0A0C1NE99_9CYAN</name>
<comment type="caution">
    <text evidence="9">The sequence shown here is derived from an EMBL/GenBank/DDBJ whole genome shotgun (WGS) entry which is preliminary data.</text>
</comment>
<dbReference type="STRING" id="1479485.DA73_0206980"/>
<dbReference type="GO" id="GO:0008941">
    <property type="term" value="F:nitric oxide dioxygenase NAD(P)H activity"/>
    <property type="evidence" value="ECO:0007669"/>
    <property type="project" value="TreeGrafter"/>
</dbReference>
<dbReference type="PANTHER" id="PTHR43396">
    <property type="entry name" value="FLAVOHEMOPROTEIN"/>
    <property type="match status" value="1"/>
</dbReference>
<evidence type="ECO:0000256" key="4">
    <source>
        <dbReference type="ARBA" id="ARBA00022723"/>
    </source>
</evidence>
<evidence type="ECO:0000313" key="8">
    <source>
        <dbReference type="EMBL" id="KAF3887899.1"/>
    </source>
</evidence>
<dbReference type="RefSeq" id="WP_038089386.1">
    <property type="nucleotide sequence ID" value="NZ_JHEG04000001.1"/>
</dbReference>
<dbReference type="InterPro" id="IPR009050">
    <property type="entry name" value="Globin-like_sf"/>
</dbReference>
<dbReference type="GO" id="GO:0005344">
    <property type="term" value="F:oxygen carrier activity"/>
    <property type="evidence" value="ECO:0007669"/>
    <property type="project" value="UniProtKB-KW"/>
</dbReference>
<dbReference type="EMBL" id="JHEG02000019">
    <property type="protein sequence ID" value="KIE13137.1"/>
    <property type="molecule type" value="Genomic_DNA"/>
</dbReference>